<evidence type="ECO:0000256" key="3">
    <source>
        <dbReference type="ARBA" id="ARBA00022692"/>
    </source>
</evidence>
<dbReference type="RefSeq" id="WP_050356171.1">
    <property type="nucleotide sequence ID" value="NZ_LGSS01000016.1"/>
</dbReference>
<dbReference type="PATRIC" id="fig|1503.3.peg.627"/>
<dbReference type="GO" id="GO:0005886">
    <property type="term" value="C:plasma membrane"/>
    <property type="evidence" value="ECO:0007669"/>
    <property type="project" value="UniProtKB-SubCell"/>
</dbReference>
<dbReference type="AlphaFoldDB" id="A0A0L0W7D1"/>
<comment type="subcellular location">
    <subcellularLocation>
        <location evidence="1">Cell membrane</location>
        <topology evidence="1">Multi-pass membrane protein</topology>
    </subcellularLocation>
</comment>
<accession>A0A0L0W7D1</accession>
<keyword evidence="8" id="KW-1185">Reference proteome</keyword>
<keyword evidence="2" id="KW-1003">Cell membrane</keyword>
<feature type="transmembrane region" description="Helical" evidence="6">
    <location>
        <begin position="143"/>
        <end position="161"/>
    </location>
</feature>
<proteinExistence type="predicted"/>
<feature type="transmembrane region" description="Helical" evidence="6">
    <location>
        <begin position="247"/>
        <end position="270"/>
    </location>
</feature>
<dbReference type="EMBL" id="LGSS01000016">
    <property type="protein sequence ID" value="KNF07453.1"/>
    <property type="molecule type" value="Genomic_DNA"/>
</dbReference>
<keyword evidence="3 6" id="KW-0812">Transmembrane</keyword>
<dbReference type="Proteomes" id="UP000037267">
    <property type="component" value="Unassembled WGS sequence"/>
</dbReference>
<keyword evidence="5 6" id="KW-0472">Membrane</keyword>
<feature type="transmembrane region" description="Helical" evidence="6">
    <location>
        <begin position="114"/>
        <end position="131"/>
    </location>
</feature>
<feature type="transmembrane region" description="Helical" evidence="6">
    <location>
        <begin position="290"/>
        <end position="310"/>
    </location>
</feature>
<evidence type="ECO:0000256" key="5">
    <source>
        <dbReference type="ARBA" id="ARBA00023136"/>
    </source>
</evidence>
<dbReference type="Pfam" id="PF02690">
    <property type="entry name" value="Na_Pi_cotrans"/>
    <property type="match status" value="2"/>
</dbReference>
<evidence type="ECO:0000313" key="7">
    <source>
        <dbReference type="EMBL" id="KNF07453.1"/>
    </source>
</evidence>
<name>A0A0L0W7D1_GOTPU</name>
<protein>
    <submittedName>
        <fullName evidence="7">Na/Pi-cotransporter family protein/PhoU family protein</fullName>
    </submittedName>
</protein>
<dbReference type="GO" id="GO:0005436">
    <property type="term" value="F:sodium:phosphate symporter activity"/>
    <property type="evidence" value="ECO:0007669"/>
    <property type="project" value="InterPro"/>
</dbReference>
<dbReference type="NCBIfam" id="NF037997">
    <property type="entry name" value="Na_Pi_symport"/>
    <property type="match status" value="1"/>
</dbReference>
<feature type="transmembrane region" description="Helical" evidence="6">
    <location>
        <begin position="6"/>
        <end position="27"/>
    </location>
</feature>
<feature type="transmembrane region" description="Helical" evidence="6">
    <location>
        <begin position="54"/>
        <end position="81"/>
    </location>
</feature>
<evidence type="ECO:0000256" key="6">
    <source>
        <dbReference type="SAM" id="Phobius"/>
    </source>
</evidence>
<gene>
    <name evidence="7" type="ORF">CLPU_16c00060</name>
</gene>
<dbReference type="PANTHER" id="PTHR10010">
    <property type="entry name" value="SOLUTE CARRIER FAMILY 34 SODIUM PHOSPHATE , MEMBER 2-RELATED"/>
    <property type="match status" value="1"/>
</dbReference>
<keyword evidence="4 6" id="KW-1133">Transmembrane helix</keyword>
<evidence type="ECO:0000256" key="4">
    <source>
        <dbReference type="ARBA" id="ARBA00022989"/>
    </source>
</evidence>
<organism evidence="7 8">
    <name type="scientific">Gottschalkia purinilytica</name>
    <name type="common">Clostridium purinilyticum</name>
    <dbReference type="NCBI Taxonomy" id="1503"/>
    <lineage>
        <taxon>Bacteria</taxon>
        <taxon>Bacillati</taxon>
        <taxon>Bacillota</taxon>
        <taxon>Tissierellia</taxon>
        <taxon>Tissierellales</taxon>
        <taxon>Gottschalkiaceae</taxon>
        <taxon>Gottschalkia</taxon>
    </lineage>
</organism>
<dbReference type="PANTHER" id="PTHR10010:SF46">
    <property type="entry name" value="SODIUM-DEPENDENT PHOSPHATE TRANSPORT PROTEIN 2B"/>
    <property type="match status" value="1"/>
</dbReference>
<reference evidence="8" key="1">
    <citation type="submission" date="2015-07" db="EMBL/GenBank/DDBJ databases">
        <title>Draft genome sequence of the purine-degrading Gottschalkia purinilyticum DSM 1384 (formerly Clostridium purinilyticum).</title>
        <authorList>
            <person name="Poehlein A."/>
            <person name="Schiel-Bengelsdorf B."/>
            <person name="Bengelsdorf F.R."/>
            <person name="Daniel R."/>
            <person name="Duerre P."/>
        </authorList>
    </citation>
    <scope>NUCLEOTIDE SEQUENCE [LARGE SCALE GENOMIC DNA]</scope>
    <source>
        <strain evidence="8">DSM 1384</strain>
    </source>
</reference>
<evidence type="ECO:0000256" key="2">
    <source>
        <dbReference type="ARBA" id="ARBA00022475"/>
    </source>
</evidence>
<comment type="caution">
    <text evidence="7">The sequence shown here is derived from an EMBL/GenBank/DDBJ whole genome shotgun (WGS) entry which is preliminary data.</text>
</comment>
<dbReference type="InterPro" id="IPR003841">
    <property type="entry name" value="Na/Pi_transpt"/>
</dbReference>
<dbReference type="GO" id="GO:0044341">
    <property type="term" value="P:sodium-dependent phosphate transport"/>
    <property type="evidence" value="ECO:0007669"/>
    <property type="project" value="InterPro"/>
</dbReference>
<feature type="transmembrane region" description="Helical" evidence="6">
    <location>
        <begin position="181"/>
        <end position="204"/>
    </location>
</feature>
<sequence>MLKLTSNLYITLIVGIILGLALFLSGIKIMSNTFKNFISNNLKSKINKFTSSKFIGVIVGIVVTALLHSSSATTIIVVSLVHSNILNIYNAVPIIMGANIGTTFTSQLVAFKTSISPVIPLLILIPIFIILRKSRYRSIIKLLISLALIFLGLDIISNAVLPLKSSKAFFNLITILSNNKVLSIFAGILITAIIQSSTTGIAILQVMSASNIISVKTAIPIILGQNVGTCVDTVVGSLATNREGKQVAFIHVIFNLVGAIIFFFLIDFLYDIVVYLTPDNPSRQIANAHTLFNIFSTLILLPFSSLLVNISKKII</sequence>
<evidence type="ECO:0000313" key="8">
    <source>
        <dbReference type="Proteomes" id="UP000037267"/>
    </source>
</evidence>
<evidence type="ECO:0000256" key="1">
    <source>
        <dbReference type="ARBA" id="ARBA00004651"/>
    </source>
</evidence>